<dbReference type="EMBL" id="OU898283">
    <property type="protein sequence ID" value="CAG9838747.1"/>
    <property type="molecule type" value="Genomic_DNA"/>
</dbReference>
<comment type="function">
    <text evidence="4">Catalyzes the reduction of fatty acyl-CoA to fatty alcohols.</text>
</comment>
<keyword evidence="4" id="KW-0560">Oxidoreductase</keyword>
<dbReference type="GO" id="GO:0005777">
    <property type="term" value="C:peroxisome"/>
    <property type="evidence" value="ECO:0007669"/>
    <property type="project" value="TreeGrafter"/>
</dbReference>
<evidence type="ECO:0000256" key="4">
    <source>
        <dbReference type="RuleBase" id="RU363097"/>
    </source>
</evidence>
<feature type="domain" description="Thioester reductase (TE)" evidence="6">
    <location>
        <begin position="96"/>
        <end position="144"/>
    </location>
</feature>
<name>A0A9N9T9R2_DIABA</name>
<keyword evidence="2 4" id="KW-0444">Lipid biosynthesis</keyword>
<evidence type="ECO:0000259" key="6">
    <source>
        <dbReference type="Pfam" id="PF07993"/>
    </source>
</evidence>
<proteinExistence type="inferred from homology"/>
<keyword evidence="4" id="KW-1133">Transmembrane helix</keyword>
<keyword evidence="3 4" id="KW-0443">Lipid metabolism</keyword>
<reference evidence="7" key="1">
    <citation type="submission" date="2022-01" db="EMBL/GenBank/DDBJ databases">
        <authorList>
            <person name="King R."/>
        </authorList>
    </citation>
    <scope>NUCLEOTIDE SEQUENCE</scope>
</reference>
<organism evidence="7 8">
    <name type="scientific">Diabrotica balteata</name>
    <name type="common">Banded cucumber beetle</name>
    <dbReference type="NCBI Taxonomy" id="107213"/>
    <lineage>
        <taxon>Eukaryota</taxon>
        <taxon>Metazoa</taxon>
        <taxon>Ecdysozoa</taxon>
        <taxon>Arthropoda</taxon>
        <taxon>Hexapoda</taxon>
        <taxon>Insecta</taxon>
        <taxon>Pterygota</taxon>
        <taxon>Neoptera</taxon>
        <taxon>Endopterygota</taxon>
        <taxon>Coleoptera</taxon>
        <taxon>Polyphaga</taxon>
        <taxon>Cucujiformia</taxon>
        <taxon>Chrysomeloidea</taxon>
        <taxon>Chrysomelidae</taxon>
        <taxon>Galerucinae</taxon>
        <taxon>Diabroticina</taxon>
        <taxon>Diabroticites</taxon>
        <taxon>Diabrotica</taxon>
    </lineage>
</organism>
<keyword evidence="4" id="KW-0472">Membrane</keyword>
<evidence type="ECO:0000256" key="1">
    <source>
        <dbReference type="ARBA" id="ARBA00005928"/>
    </source>
</evidence>
<accession>A0A9N9T9R2</accession>
<dbReference type="InterPro" id="IPR036291">
    <property type="entry name" value="NAD(P)-bd_dom_sf"/>
</dbReference>
<feature type="transmembrane region" description="Helical" evidence="4">
    <location>
        <begin position="331"/>
        <end position="349"/>
    </location>
</feature>
<dbReference type="CDD" id="cd09071">
    <property type="entry name" value="FAR_C"/>
    <property type="match status" value="1"/>
</dbReference>
<dbReference type="Proteomes" id="UP001153709">
    <property type="component" value="Chromosome 8"/>
</dbReference>
<keyword evidence="4" id="KW-0812">Transmembrane</keyword>
<keyword evidence="8" id="KW-1185">Reference proteome</keyword>
<evidence type="ECO:0000256" key="3">
    <source>
        <dbReference type="ARBA" id="ARBA00023098"/>
    </source>
</evidence>
<dbReference type="GO" id="GO:0035336">
    <property type="term" value="P:long-chain fatty-acyl-CoA metabolic process"/>
    <property type="evidence" value="ECO:0007669"/>
    <property type="project" value="TreeGrafter"/>
</dbReference>
<dbReference type="Gene3D" id="3.40.50.720">
    <property type="entry name" value="NAD(P)-binding Rossmann-like Domain"/>
    <property type="match status" value="2"/>
</dbReference>
<evidence type="ECO:0000313" key="7">
    <source>
        <dbReference type="EMBL" id="CAG9838747.1"/>
    </source>
</evidence>
<dbReference type="InterPro" id="IPR033640">
    <property type="entry name" value="FAR_C"/>
</dbReference>
<sequence length="371" mass="42942">MPVADFYIDKNVFITGGSGFLGKLIIEKLLRSCPGIGKIYVLLRPKRGNPIEDRLEKIIESPIFNPLRHQNPDALKKLIPIKGDVSELNLVIHTLSDPIEGFTDNFNGPNGLITAAGTGLVRIIYGRKDNIVDYIPADYVIKGIILASESEGRKKTSDSIEIYNISYNHISNITLDEMIKTGNRIIHEFPYSQMLRYPKASLTENFYRFYIEVLVSHMLPSLFVDLILRLIGQKPRLIRLQRKIYIAATVLIPFVTNTYFLLNDKFINMQKNLKEEDNAFLFNYLPWTEEEMYKYITVGKTGMELYLLKVKTGVIGAKAKRLLMKYWLPEMIFKMIVYFLFLWIIMYKLNFFNLATDKVICYLKKFGTEEI</sequence>
<gene>
    <name evidence="7" type="ORF">DIABBA_LOCUS11590</name>
</gene>
<dbReference type="InterPro" id="IPR026055">
    <property type="entry name" value="FAR"/>
</dbReference>
<comment type="similarity">
    <text evidence="1 4">Belongs to the fatty acyl-CoA reductase family.</text>
</comment>
<feature type="transmembrane region" description="Helical" evidence="4">
    <location>
        <begin position="209"/>
        <end position="232"/>
    </location>
</feature>
<feature type="domain" description="Thioester reductase (TE)" evidence="6">
    <location>
        <begin position="14"/>
        <end position="93"/>
    </location>
</feature>
<comment type="catalytic activity">
    <reaction evidence="4">
        <text>a long-chain fatty acyl-CoA + 2 NADPH + 2 H(+) = a long-chain primary fatty alcohol + 2 NADP(+) + CoA</text>
        <dbReference type="Rhea" id="RHEA:52716"/>
        <dbReference type="ChEBI" id="CHEBI:15378"/>
        <dbReference type="ChEBI" id="CHEBI:57287"/>
        <dbReference type="ChEBI" id="CHEBI:57783"/>
        <dbReference type="ChEBI" id="CHEBI:58349"/>
        <dbReference type="ChEBI" id="CHEBI:77396"/>
        <dbReference type="ChEBI" id="CHEBI:83139"/>
        <dbReference type="EC" id="1.2.1.84"/>
    </reaction>
</comment>
<dbReference type="EC" id="1.2.1.84" evidence="4"/>
<dbReference type="InterPro" id="IPR013120">
    <property type="entry name" value="FAR_NAD-bd"/>
</dbReference>
<keyword evidence="4" id="KW-0521">NADP</keyword>
<dbReference type="AlphaFoldDB" id="A0A9N9T9R2"/>
<feature type="transmembrane region" description="Helical" evidence="4">
    <location>
        <begin position="244"/>
        <end position="262"/>
    </location>
</feature>
<evidence type="ECO:0000256" key="2">
    <source>
        <dbReference type="ARBA" id="ARBA00022516"/>
    </source>
</evidence>
<protein>
    <recommendedName>
        <fullName evidence="4">Fatty acyl-CoA reductase</fullName>
        <ecNumber evidence="4">1.2.1.84</ecNumber>
    </recommendedName>
</protein>
<dbReference type="Pfam" id="PF07993">
    <property type="entry name" value="NAD_binding_4"/>
    <property type="match status" value="2"/>
</dbReference>
<dbReference type="PANTHER" id="PTHR11011">
    <property type="entry name" value="MALE STERILITY PROTEIN 2-RELATED"/>
    <property type="match status" value="1"/>
</dbReference>
<dbReference type="SUPFAM" id="SSF51735">
    <property type="entry name" value="NAD(P)-binding Rossmann-fold domains"/>
    <property type="match status" value="1"/>
</dbReference>
<dbReference type="GO" id="GO:0102965">
    <property type="term" value="F:alcohol-forming long-chain fatty acyl-CoA reductase activity"/>
    <property type="evidence" value="ECO:0007669"/>
    <property type="project" value="UniProtKB-EC"/>
</dbReference>
<dbReference type="PANTHER" id="PTHR11011:SF24">
    <property type="entry name" value="FATTY ACYL-COA REDUCTASE"/>
    <property type="match status" value="1"/>
</dbReference>
<dbReference type="GO" id="GO:0080019">
    <property type="term" value="F:alcohol-forming very long-chain fatty acyl-CoA reductase activity"/>
    <property type="evidence" value="ECO:0007669"/>
    <property type="project" value="InterPro"/>
</dbReference>
<dbReference type="Pfam" id="PF03015">
    <property type="entry name" value="Sterile"/>
    <property type="match status" value="1"/>
</dbReference>
<feature type="domain" description="Fatty acyl-CoA reductase C-terminal" evidence="5">
    <location>
        <begin position="217"/>
        <end position="309"/>
    </location>
</feature>
<evidence type="ECO:0000259" key="5">
    <source>
        <dbReference type="Pfam" id="PF03015"/>
    </source>
</evidence>
<evidence type="ECO:0000313" key="8">
    <source>
        <dbReference type="Proteomes" id="UP001153709"/>
    </source>
</evidence>